<dbReference type="EMBL" id="QNVY02000001">
    <property type="protein sequence ID" value="RYJ53325.1"/>
    <property type="molecule type" value="Genomic_DNA"/>
</dbReference>
<name>A0A482TKN3_9FLAO</name>
<gene>
    <name evidence="1" type="ORF">DR871_004545</name>
</gene>
<proteinExistence type="predicted"/>
<dbReference type="InterPro" id="IPR036641">
    <property type="entry name" value="HPT_dom_sf"/>
</dbReference>
<organism evidence="1 2">
    <name type="scientific">Flavobacterium petrolei</name>
    <dbReference type="NCBI Taxonomy" id="2259594"/>
    <lineage>
        <taxon>Bacteria</taxon>
        <taxon>Pseudomonadati</taxon>
        <taxon>Bacteroidota</taxon>
        <taxon>Flavobacteriia</taxon>
        <taxon>Flavobacteriales</taxon>
        <taxon>Flavobacteriaceae</taxon>
        <taxon>Flavobacterium</taxon>
    </lineage>
</organism>
<evidence type="ECO:0000313" key="1">
    <source>
        <dbReference type="EMBL" id="RYJ53325.1"/>
    </source>
</evidence>
<dbReference type="RefSeq" id="WP_113664654.1">
    <property type="nucleotide sequence ID" value="NZ_QNVY02000001.1"/>
</dbReference>
<evidence type="ECO:0000313" key="2">
    <source>
        <dbReference type="Proteomes" id="UP000253235"/>
    </source>
</evidence>
<comment type="caution">
    <text evidence="1">The sequence shown here is derived from an EMBL/GenBank/DDBJ whole genome shotgun (WGS) entry which is preliminary data.</text>
</comment>
<protein>
    <submittedName>
        <fullName evidence="1">Hpt domain-containing protein</fullName>
    </submittedName>
</protein>
<dbReference type="OrthoDB" id="1441381at2"/>
<dbReference type="AlphaFoldDB" id="A0A482TKN3"/>
<keyword evidence="2" id="KW-1185">Reference proteome</keyword>
<reference evidence="1 2" key="1">
    <citation type="submission" date="2019-01" db="EMBL/GenBank/DDBJ databases">
        <title>Flavobacterium sp. nov. isolated from arctic soil.</title>
        <authorList>
            <person name="Kim D.-U."/>
        </authorList>
    </citation>
    <scope>NUCLEOTIDE SEQUENCE [LARGE SCALE GENOMIC DNA]</scope>
    <source>
        <strain evidence="1 2">Kopri-42</strain>
    </source>
</reference>
<dbReference type="SUPFAM" id="SSF47226">
    <property type="entry name" value="Histidine-containing phosphotransfer domain, HPT domain"/>
    <property type="match status" value="1"/>
</dbReference>
<dbReference type="GO" id="GO:0000160">
    <property type="term" value="P:phosphorelay signal transduction system"/>
    <property type="evidence" value="ECO:0007669"/>
    <property type="project" value="InterPro"/>
</dbReference>
<dbReference type="Gene3D" id="1.20.120.160">
    <property type="entry name" value="HPT domain"/>
    <property type="match status" value="1"/>
</dbReference>
<accession>A0A482TKN3</accession>
<sequence length="105" mass="12153">MEEPNFTYLNSLTAGDKAFEEKILKIIITEFPEEKNLYLNNIILNKLDQAANNVHKIKHKISLLGLEQSYGLASQHELNLINDNSILHEDFTEILNTINRFLKEL</sequence>
<dbReference type="Proteomes" id="UP000253235">
    <property type="component" value="Unassembled WGS sequence"/>
</dbReference>